<reference evidence="3" key="1">
    <citation type="journal article" date="2013" name="Genome Announc.">
        <title>Draft Genome Sequence of Agarivorans albus Strain MKT 106T, an Agarolytic Marine Bacterium.</title>
        <authorList>
            <person name="Yasuike M."/>
            <person name="Nakamura Y."/>
            <person name="Kai W."/>
            <person name="Fujiwara A."/>
            <person name="Fukui Y."/>
            <person name="Satomi M."/>
            <person name="Sano M."/>
        </authorList>
    </citation>
    <scope>NUCLEOTIDE SEQUENCE [LARGE SCALE GENOMIC DNA]</scope>
</reference>
<feature type="chain" id="PRO_5004478886" description="Peptidase C45 hydrolase domain-containing protein" evidence="1">
    <location>
        <begin position="21"/>
        <end position="381"/>
    </location>
</feature>
<dbReference type="Proteomes" id="UP000014461">
    <property type="component" value="Unassembled WGS sequence"/>
</dbReference>
<dbReference type="OrthoDB" id="5844881at2"/>
<protein>
    <recommendedName>
        <fullName evidence="2">Peptidase C45 hydrolase domain-containing protein</fullName>
    </recommendedName>
</protein>
<evidence type="ECO:0000256" key="1">
    <source>
        <dbReference type="SAM" id="SignalP"/>
    </source>
</evidence>
<dbReference type="Gene3D" id="3.60.60.10">
    <property type="entry name" value="Penicillin V Acylase, Chain A"/>
    <property type="match status" value="1"/>
</dbReference>
<comment type="caution">
    <text evidence="3">The sequence shown here is derived from an EMBL/GenBank/DDBJ whole genome shotgun (WGS) entry which is preliminary data.</text>
</comment>
<dbReference type="Pfam" id="PF03417">
    <property type="entry name" value="AAT"/>
    <property type="match status" value="1"/>
</dbReference>
<evidence type="ECO:0000313" key="3">
    <source>
        <dbReference type="EMBL" id="GAD03300.1"/>
    </source>
</evidence>
<proteinExistence type="predicted"/>
<dbReference type="AlphaFoldDB" id="R9PPR4"/>
<name>R9PPR4_AGAAL</name>
<gene>
    <name evidence="3" type="ORF">AALB_3380</name>
</gene>
<keyword evidence="4" id="KW-1185">Reference proteome</keyword>
<feature type="domain" description="Peptidase C45 hydrolase" evidence="2">
    <location>
        <begin position="229"/>
        <end position="371"/>
    </location>
</feature>
<accession>R9PPR4</accession>
<keyword evidence="1" id="KW-0732">Signal</keyword>
<feature type="signal peptide" evidence="1">
    <location>
        <begin position="1"/>
        <end position="20"/>
    </location>
</feature>
<dbReference type="EMBL" id="BARX01000025">
    <property type="protein sequence ID" value="GAD03300.1"/>
    <property type="molecule type" value="Genomic_DNA"/>
</dbReference>
<organism evidence="3 4">
    <name type="scientific">Agarivorans albus MKT 106</name>
    <dbReference type="NCBI Taxonomy" id="1331007"/>
    <lineage>
        <taxon>Bacteria</taxon>
        <taxon>Pseudomonadati</taxon>
        <taxon>Pseudomonadota</taxon>
        <taxon>Gammaproteobacteria</taxon>
        <taxon>Alteromonadales</taxon>
        <taxon>Alteromonadaceae</taxon>
        <taxon>Agarivorans</taxon>
    </lineage>
</organism>
<evidence type="ECO:0000313" key="4">
    <source>
        <dbReference type="Proteomes" id="UP000014461"/>
    </source>
</evidence>
<evidence type="ECO:0000259" key="2">
    <source>
        <dbReference type="Pfam" id="PF03417"/>
    </source>
</evidence>
<sequence length="381" mass="41417">MKKSILTVVTLALLSTHALADMKAGDKLDYYQPQRAAHQNGAELIDLSGQSGQSAEALAQTLAKFDRLTPDAEVLTLAKNAVANNQAIAPKYAAMMERQAEIRGVEVHELYAAALQMDWSVNKSIMQANTKQTLSEAATKMRGCTTLAFADTGIVAQNNDLGIDHLLNYPTRVIKTDDTIFIPTDGSHFQGMGKHVGVVLNIMGEPSGTTADINTKNIVTIDAVFAAITSSTSVEDAFNKLKHYTTPVAMNFTVADDSGDHGAIEMSVDATVLVRGDGGIGHANHNAKMKQTMLETMSMTEANETFVDSFAREQAAQNFVDFSKEKTVQGMKYILKQKPINITLYDKDFVTVESMIFDTKQGCAYVSGDNPLFSEYTKVCF</sequence>
<dbReference type="InterPro" id="IPR005079">
    <property type="entry name" value="Peptidase_C45_hydrolase"/>
</dbReference>
<dbReference type="RefSeq" id="WP_016403067.1">
    <property type="nucleotide sequence ID" value="NZ_BARX01000025.1"/>
</dbReference>